<proteinExistence type="predicted"/>
<protein>
    <submittedName>
        <fullName evidence="2">Uncharacterized protein</fullName>
    </submittedName>
</protein>
<name>A0A3G7U144_9PSED</name>
<organism evidence="2 3">
    <name type="scientific">Pseudomonas synxantha</name>
    <dbReference type="NCBI Taxonomy" id="47883"/>
    <lineage>
        <taxon>Bacteria</taxon>
        <taxon>Pseudomonadati</taxon>
        <taxon>Pseudomonadota</taxon>
        <taxon>Gammaproteobacteria</taxon>
        <taxon>Pseudomonadales</taxon>
        <taxon>Pseudomonadaceae</taxon>
        <taxon>Pseudomonas</taxon>
    </lineage>
</organism>
<evidence type="ECO:0000313" key="2">
    <source>
        <dbReference type="EMBL" id="AZE52388.1"/>
    </source>
</evidence>
<dbReference type="AlphaFoldDB" id="A0A3G7U144"/>
<dbReference type="Proteomes" id="UP000268696">
    <property type="component" value="Chromosome"/>
</dbReference>
<dbReference type="RefSeq" id="WP_124375817.1">
    <property type="nucleotide sequence ID" value="NZ_CP027754.1"/>
</dbReference>
<sequence>MSSQLAKPAPTITTPVPNSTYTSPVKCAGTGIADWTVYLFKVPIDGEDIGSASVGEAGEWTFYAFLEPGTYSVFGQQMANRERSDSTATFSFTVTA</sequence>
<evidence type="ECO:0000313" key="3">
    <source>
        <dbReference type="Proteomes" id="UP000268696"/>
    </source>
</evidence>
<reference evidence="2 3" key="1">
    <citation type="submission" date="2018-03" db="EMBL/GenBank/DDBJ databases">
        <title>Diversity of phytobeneficial traits revealed by whole-genome analysis of worldwide-isolated phenazine-producing Pseudomonas spp.</title>
        <authorList>
            <person name="Biessy A."/>
            <person name="Novinscak A."/>
            <person name="Blom J."/>
            <person name="Leger G."/>
            <person name="Thomashow L.S."/>
            <person name="Cazorla F.M."/>
            <person name="Josic D."/>
            <person name="Filion M."/>
        </authorList>
    </citation>
    <scope>NUCLEOTIDE SEQUENCE [LARGE SCALE GENOMIC DNA]</scope>
    <source>
        <strain evidence="2 3">30B</strain>
    </source>
</reference>
<feature type="region of interest" description="Disordered" evidence="1">
    <location>
        <begin position="1"/>
        <end position="20"/>
    </location>
</feature>
<evidence type="ECO:0000256" key="1">
    <source>
        <dbReference type="SAM" id="MobiDB-lite"/>
    </source>
</evidence>
<dbReference type="EMBL" id="CP027754">
    <property type="protein sequence ID" value="AZE52388.1"/>
    <property type="molecule type" value="Genomic_DNA"/>
</dbReference>
<accession>A0A3G7U144</accession>
<gene>
    <name evidence="2" type="ORF">C4K03_0200</name>
</gene>